<protein>
    <submittedName>
        <fullName evidence="1">Uncharacterized protein</fullName>
    </submittedName>
</protein>
<reference evidence="1 2" key="1">
    <citation type="submission" date="2024-01" db="EMBL/GenBank/DDBJ databases">
        <title>A telomere-to-telomere, gap-free genome of sweet tea (Lithocarpus litseifolius).</title>
        <authorList>
            <person name="Zhou J."/>
        </authorList>
    </citation>
    <scope>NUCLEOTIDE SEQUENCE [LARGE SCALE GENOMIC DNA]</scope>
    <source>
        <strain evidence="1">Zhou-2022a</strain>
        <tissue evidence="1">Leaf</tissue>
    </source>
</reference>
<gene>
    <name evidence="1" type="ORF">SO802_009796</name>
</gene>
<name>A0AAW2DDH7_9ROSI</name>
<dbReference type="AlphaFoldDB" id="A0AAW2DDH7"/>
<evidence type="ECO:0000313" key="2">
    <source>
        <dbReference type="Proteomes" id="UP001459277"/>
    </source>
</evidence>
<evidence type="ECO:0000313" key="1">
    <source>
        <dbReference type="EMBL" id="KAL0008294.1"/>
    </source>
</evidence>
<dbReference type="EMBL" id="JAZDWU010000003">
    <property type="protein sequence ID" value="KAL0008294.1"/>
    <property type="molecule type" value="Genomic_DNA"/>
</dbReference>
<organism evidence="1 2">
    <name type="scientific">Lithocarpus litseifolius</name>
    <dbReference type="NCBI Taxonomy" id="425828"/>
    <lineage>
        <taxon>Eukaryota</taxon>
        <taxon>Viridiplantae</taxon>
        <taxon>Streptophyta</taxon>
        <taxon>Embryophyta</taxon>
        <taxon>Tracheophyta</taxon>
        <taxon>Spermatophyta</taxon>
        <taxon>Magnoliopsida</taxon>
        <taxon>eudicotyledons</taxon>
        <taxon>Gunneridae</taxon>
        <taxon>Pentapetalae</taxon>
        <taxon>rosids</taxon>
        <taxon>fabids</taxon>
        <taxon>Fagales</taxon>
        <taxon>Fagaceae</taxon>
        <taxon>Lithocarpus</taxon>
    </lineage>
</organism>
<proteinExistence type="predicted"/>
<comment type="caution">
    <text evidence="1">The sequence shown here is derived from an EMBL/GenBank/DDBJ whole genome shotgun (WGS) entry which is preliminary data.</text>
</comment>
<dbReference type="Proteomes" id="UP001459277">
    <property type="component" value="Unassembled WGS sequence"/>
</dbReference>
<sequence>MMTFSSLTTRSKGKAKVGKSVWDDLVSALGRAHNVIVDNKLKGLSSIPSHELASCHINKLVQVLGKSLHLTTDYLSTEEKVVVANSKVDSIEVESSRLKKDLIEAMGQSTMAKEKVKELKVEKKLFIKKDE</sequence>
<keyword evidence="2" id="KW-1185">Reference proteome</keyword>
<accession>A0AAW2DDH7</accession>